<evidence type="ECO:0000256" key="2">
    <source>
        <dbReference type="ARBA" id="ARBA00023043"/>
    </source>
</evidence>
<dbReference type="PROSITE" id="PS50088">
    <property type="entry name" value="ANK_REPEAT"/>
    <property type="match status" value="1"/>
</dbReference>
<feature type="compositionally biased region" description="Polar residues" evidence="4">
    <location>
        <begin position="759"/>
        <end position="771"/>
    </location>
</feature>
<feature type="compositionally biased region" description="Low complexity" evidence="4">
    <location>
        <begin position="1587"/>
        <end position="1603"/>
    </location>
</feature>
<evidence type="ECO:0000256" key="3">
    <source>
        <dbReference type="PROSITE-ProRule" id="PRU00023"/>
    </source>
</evidence>
<proteinExistence type="predicted"/>
<name>A0A1I8IPJ9_9PLAT</name>
<feature type="compositionally biased region" description="Basic and acidic residues" evidence="4">
    <location>
        <begin position="365"/>
        <end position="386"/>
    </location>
</feature>
<dbReference type="PROSITE" id="PS50297">
    <property type="entry name" value="ANK_REP_REGION"/>
    <property type="match status" value="1"/>
</dbReference>
<evidence type="ECO:0000313" key="5">
    <source>
        <dbReference type="Proteomes" id="UP000095280"/>
    </source>
</evidence>
<protein>
    <submittedName>
        <fullName evidence="6">ANK_REP_REGION domain-containing protein</fullName>
    </submittedName>
</protein>
<sequence length="1748" mass="190359">IRGRCRCRPLRAASAELRDNCGRTPLLAAAEIVHLATLGGHGEVLNYLLDQGAEIDARDGEGATAWDYAKQRRLHYCKLILASHYRQKLCSRLRAGPDFGALFKSLSISSLLNKAKPRRLGSAAVPVSKRCHHSAVLQAQTVQRGLCPAAANAGTSKAEQWCLQQFDVVRSTAAIDFLNVHTLNLRYPDRRGRHHAEIEVAIVIGTSAFDPAGVCRRGVSRDWRLLLKLHKLHRPKAEPEPEPEVTAEIEADASAVVAARPVEGRRASEPTAAVVRRERTTRNSAPDPQRLHPRPPLGSPDRRLIRGAQPPYKLPHRPSQSGAAAAEKETDDEAEESESTLPPPPPEFQTSVEEQVASGDDEGDKEPPLDTERMQRGRSRRSDNRHNPPRVSVEPQTAPAPADAAAHPLTLRLLRRLRRRQAADGNLREEKRSVDLRTLGSAAAFLAPETTASGQLRPVSCSRWSRMPSTVSRFSSEVPPMASPRSASASANLWRPDADGLIRGRLKEHVFQHVIQLPPQHGLSSPLCSSAVLPAKRGLQGRPDQLVAPDAEHRSALVLRFADYCQQQRHWCRGRRPGTAAKGAMTRLTSLSIDRRASPTELVDGAISSIWVGIRTQEVGQRYSVAEPAIASDVGLSFAGNKTLHLLQWVTRRLRVSSLTNAAAGVDGLEFNSRTTSGRISHPVASLEPSCPQLTAVRLSSGRSQLLASQQEVQAAGAAEACAALCQTVPAERLPAPAIDEAQEAASSRDKKKCAEPITDSNSRLAAAQASRSETAVRRRKIFASSSGGSLGKPLFGMLAKSQRHRNQRHQQRQDIRTSESENSARRQRLPRRRRWNLLTSATAFISTFVSGHFKTRSADVVFLSKSGIVLQDTNVAATASAAAAVAAAASTSAVAGQPMNGQAQRPVGRVAIDFVRDEQSLLRRETVAFGQQVGDVHQADTGIGRVPSSADWAGAGRPGSRDQVRYAQVGRHWLGGTRPPRVVVPFSVVNLTVALHHNRDGTEAEVGREIRRQAGRHKVSIAAILAVPEQRPLRRLQQPQLVGALKAAQAGRGRQDRLWRRRLRWHPLAGEGQQRRQVAGHPLGEMAISGPGPAGRSRPVHHVASRVPSIGFRHLSTSIQPYYCQQQRSHWVAEVGRPWNGCVKGRHDPPDKLVQVVSLKVAFGQQAVGHAHEVRVSSLTNAAAGVDGSGVQQSHHIRLDQPSDRCPSGRVANRLGSSAWAQEAASSRGRIKKSAPSRSRIRTREMAAAQASRSETAVRRRKIFASSSGGSLGKPLFGHPAAQPFTDQRLSVGQNVAETRPLAGRQEVAQPLVAGLNARHAAQRIGHEPEVLATWRNLAPISTEVAAATLQTVVRGGRRGQSRRSLSTEEAAVKAGQNSLESAELIELSAAETGASGELQVEQQSLQGPHAQVALLERAALQESQAGIQPLTDDILFSCGQLLPPLLRSASPQFTAGSSRLCPRHQLPAFPVAAFAFIDDIFRHFPQLRPRWPPSRRRFTLSRSRPLLLLAAFAVEIVAEIVACSWPIAGAGVHGAVVEHIVEPVLIAPTGLAAVKLVQDSLRRQQLPDGAIQSAFQRFVEEAASSSSRSSAPPDSVSSSSRYRSRPSCNRHRRYLVDRIPDLIRTRPRLHLRCHNGSRVELVATVPDAAACAASCGYRQCQLLAKYSQPESTDISRADRPRTVPQCAGAVLDAADMLLQKLVLQQFTQLICTNRFQWLQFPQTDCCTMPSMHRQRQQCKRCLMEAR</sequence>
<feature type="region of interest" description="Disordered" evidence="4">
    <location>
        <begin position="801"/>
        <end position="830"/>
    </location>
</feature>
<evidence type="ECO:0000256" key="4">
    <source>
        <dbReference type="SAM" id="MobiDB-lite"/>
    </source>
</evidence>
<evidence type="ECO:0000256" key="1">
    <source>
        <dbReference type="ARBA" id="ARBA00022737"/>
    </source>
</evidence>
<keyword evidence="2 3" id="KW-0040">ANK repeat</keyword>
<dbReference type="WBParaSite" id="maker-uti_cns_0015118-snap-gene-0.2-mRNA-1">
    <property type="protein sequence ID" value="maker-uti_cns_0015118-snap-gene-0.2-mRNA-1"/>
    <property type="gene ID" value="maker-uti_cns_0015118-snap-gene-0.2"/>
</dbReference>
<dbReference type="SUPFAM" id="SSF48403">
    <property type="entry name" value="Ankyrin repeat"/>
    <property type="match status" value="1"/>
</dbReference>
<feature type="compositionally biased region" description="Basic and acidic residues" evidence="4">
    <location>
        <begin position="812"/>
        <end position="825"/>
    </location>
</feature>
<dbReference type="PANTHER" id="PTHR24173">
    <property type="entry name" value="ANKYRIN REPEAT CONTAINING"/>
    <property type="match status" value="1"/>
</dbReference>
<dbReference type="Gene3D" id="1.25.40.20">
    <property type="entry name" value="Ankyrin repeat-containing domain"/>
    <property type="match status" value="1"/>
</dbReference>
<dbReference type="PANTHER" id="PTHR24173:SF74">
    <property type="entry name" value="ANKYRIN REPEAT DOMAIN-CONTAINING PROTEIN 16"/>
    <property type="match status" value="1"/>
</dbReference>
<keyword evidence="1" id="KW-0677">Repeat</keyword>
<feature type="compositionally biased region" description="Acidic residues" evidence="4">
    <location>
        <begin position="329"/>
        <end position="338"/>
    </location>
</feature>
<feature type="region of interest" description="Disordered" evidence="4">
    <location>
        <begin position="260"/>
        <end position="406"/>
    </location>
</feature>
<reference evidence="6" key="1">
    <citation type="submission" date="2016-11" db="UniProtKB">
        <authorList>
            <consortium name="WormBaseParasite"/>
        </authorList>
    </citation>
    <scope>IDENTIFICATION</scope>
</reference>
<evidence type="ECO:0000313" key="6">
    <source>
        <dbReference type="WBParaSite" id="maker-uti_cns_0015118-snap-gene-0.2-mRNA-1"/>
    </source>
</evidence>
<feature type="region of interest" description="Disordered" evidence="4">
    <location>
        <begin position="744"/>
        <end position="771"/>
    </location>
</feature>
<feature type="region of interest" description="Disordered" evidence="4">
    <location>
        <begin position="1223"/>
        <end position="1255"/>
    </location>
</feature>
<dbReference type="InterPro" id="IPR036770">
    <property type="entry name" value="Ankyrin_rpt-contain_sf"/>
</dbReference>
<accession>A0A1I8IPJ9</accession>
<dbReference type="InterPro" id="IPR002110">
    <property type="entry name" value="Ankyrin_rpt"/>
</dbReference>
<feature type="region of interest" description="Disordered" evidence="4">
    <location>
        <begin position="1587"/>
        <end position="1607"/>
    </location>
</feature>
<feature type="repeat" description="ANK" evidence="3">
    <location>
        <begin position="28"/>
        <end position="60"/>
    </location>
</feature>
<keyword evidence="5" id="KW-1185">Reference proteome</keyword>
<feature type="compositionally biased region" description="Basic residues" evidence="4">
    <location>
        <begin position="1230"/>
        <end position="1242"/>
    </location>
</feature>
<feature type="compositionally biased region" description="Basic residues" evidence="4">
    <location>
        <begin position="802"/>
        <end position="811"/>
    </location>
</feature>
<organism evidence="5 6">
    <name type="scientific">Macrostomum lignano</name>
    <dbReference type="NCBI Taxonomy" id="282301"/>
    <lineage>
        <taxon>Eukaryota</taxon>
        <taxon>Metazoa</taxon>
        <taxon>Spiralia</taxon>
        <taxon>Lophotrochozoa</taxon>
        <taxon>Platyhelminthes</taxon>
        <taxon>Rhabditophora</taxon>
        <taxon>Macrostomorpha</taxon>
        <taxon>Macrostomida</taxon>
        <taxon>Macrostomidae</taxon>
        <taxon>Macrostomum</taxon>
    </lineage>
</organism>
<dbReference type="Proteomes" id="UP000095280">
    <property type="component" value="Unplaced"/>
</dbReference>
<feature type="region of interest" description="Disordered" evidence="4">
    <location>
        <begin position="941"/>
        <end position="961"/>
    </location>
</feature>